<evidence type="ECO:0000256" key="1">
    <source>
        <dbReference type="ARBA" id="ARBA00004141"/>
    </source>
</evidence>
<name>A0A087TCH0_STEMI</name>
<keyword evidence="7" id="KW-0862">Zinc</keyword>
<keyword evidence="8 11" id="KW-1133">Transmembrane helix</keyword>
<dbReference type="SMART" id="SM00744">
    <property type="entry name" value="RINGv"/>
    <property type="match status" value="1"/>
</dbReference>
<dbReference type="Gene3D" id="3.30.40.10">
    <property type="entry name" value="Zinc/RING finger domain, C3HC4 (zinc finger)"/>
    <property type="match status" value="1"/>
</dbReference>
<keyword evidence="14" id="KW-1185">Reference proteome</keyword>
<dbReference type="PANTHER" id="PTHR46065">
    <property type="entry name" value="E3 UBIQUITIN-PROTEIN LIGASE MARCH 2/3 FAMILY MEMBER"/>
    <property type="match status" value="1"/>
</dbReference>
<feature type="domain" description="RING-CH-type" evidence="12">
    <location>
        <begin position="424"/>
        <end position="490"/>
    </location>
</feature>
<gene>
    <name evidence="13" type="ORF">X975_08921</name>
</gene>
<feature type="compositionally biased region" description="Polar residues" evidence="10">
    <location>
        <begin position="13"/>
        <end position="38"/>
    </location>
</feature>
<evidence type="ECO:0000256" key="5">
    <source>
        <dbReference type="ARBA" id="ARBA00022771"/>
    </source>
</evidence>
<evidence type="ECO:0000256" key="10">
    <source>
        <dbReference type="SAM" id="MobiDB-lite"/>
    </source>
</evidence>
<evidence type="ECO:0000313" key="14">
    <source>
        <dbReference type="Proteomes" id="UP000054359"/>
    </source>
</evidence>
<dbReference type="EMBL" id="KK114577">
    <property type="protein sequence ID" value="KFM62809.1"/>
    <property type="molecule type" value="Genomic_DNA"/>
</dbReference>
<dbReference type="Pfam" id="PF12906">
    <property type="entry name" value="RINGv"/>
    <property type="match status" value="1"/>
</dbReference>
<feature type="region of interest" description="Disordered" evidence="10">
    <location>
        <begin position="1"/>
        <end position="56"/>
    </location>
</feature>
<comment type="subcellular location">
    <subcellularLocation>
        <location evidence="1">Membrane</location>
        <topology evidence="1">Multi-pass membrane protein</topology>
    </subcellularLocation>
</comment>
<evidence type="ECO:0000256" key="3">
    <source>
        <dbReference type="ARBA" id="ARBA00022692"/>
    </source>
</evidence>
<evidence type="ECO:0000313" key="13">
    <source>
        <dbReference type="EMBL" id="KFM62809.1"/>
    </source>
</evidence>
<organism evidence="13 14">
    <name type="scientific">Stegodyphus mimosarum</name>
    <name type="common">African social velvet spider</name>
    <dbReference type="NCBI Taxonomy" id="407821"/>
    <lineage>
        <taxon>Eukaryota</taxon>
        <taxon>Metazoa</taxon>
        <taxon>Ecdysozoa</taxon>
        <taxon>Arthropoda</taxon>
        <taxon>Chelicerata</taxon>
        <taxon>Arachnida</taxon>
        <taxon>Araneae</taxon>
        <taxon>Araneomorphae</taxon>
        <taxon>Entelegynae</taxon>
        <taxon>Eresoidea</taxon>
        <taxon>Eresidae</taxon>
        <taxon>Stegodyphus</taxon>
    </lineage>
</organism>
<dbReference type="GO" id="GO:0016740">
    <property type="term" value="F:transferase activity"/>
    <property type="evidence" value="ECO:0007669"/>
    <property type="project" value="UniProtKB-KW"/>
</dbReference>
<dbReference type="AlphaFoldDB" id="A0A087TCH0"/>
<accession>A0A087TCH0</accession>
<feature type="region of interest" description="Disordered" evidence="10">
    <location>
        <begin position="364"/>
        <end position="383"/>
    </location>
</feature>
<evidence type="ECO:0000256" key="2">
    <source>
        <dbReference type="ARBA" id="ARBA00022679"/>
    </source>
</evidence>
<dbReference type="SUPFAM" id="SSF57850">
    <property type="entry name" value="RING/U-box"/>
    <property type="match status" value="1"/>
</dbReference>
<evidence type="ECO:0000259" key="12">
    <source>
        <dbReference type="PROSITE" id="PS51292"/>
    </source>
</evidence>
<reference evidence="13 14" key="1">
    <citation type="submission" date="2013-11" db="EMBL/GenBank/DDBJ databases">
        <title>Genome sequencing of Stegodyphus mimosarum.</title>
        <authorList>
            <person name="Bechsgaard J."/>
        </authorList>
    </citation>
    <scope>NUCLEOTIDE SEQUENCE [LARGE SCALE GENOMIC DNA]</scope>
</reference>
<evidence type="ECO:0000256" key="8">
    <source>
        <dbReference type="ARBA" id="ARBA00022989"/>
    </source>
</evidence>
<dbReference type="InterPro" id="IPR011016">
    <property type="entry name" value="Znf_RING-CH"/>
</dbReference>
<proteinExistence type="predicted"/>
<dbReference type="InterPro" id="IPR013083">
    <property type="entry name" value="Znf_RING/FYVE/PHD"/>
</dbReference>
<dbReference type="STRING" id="407821.A0A087TCH0"/>
<evidence type="ECO:0000256" key="11">
    <source>
        <dbReference type="SAM" id="Phobius"/>
    </source>
</evidence>
<feature type="transmembrane region" description="Helical" evidence="11">
    <location>
        <begin position="509"/>
        <end position="532"/>
    </location>
</feature>
<dbReference type="OMA" id="NISCNTH"/>
<feature type="compositionally biased region" description="Low complexity" evidence="10">
    <location>
        <begin position="39"/>
        <end position="51"/>
    </location>
</feature>
<dbReference type="PANTHER" id="PTHR46065:SF3">
    <property type="entry name" value="FI20425P1"/>
    <property type="match status" value="1"/>
</dbReference>
<evidence type="ECO:0000256" key="9">
    <source>
        <dbReference type="ARBA" id="ARBA00023136"/>
    </source>
</evidence>
<keyword evidence="2" id="KW-0808">Transferase</keyword>
<evidence type="ECO:0000256" key="6">
    <source>
        <dbReference type="ARBA" id="ARBA00022786"/>
    </source>
</evidence>
<sequence length="608" mass="67918">MCKHKSGGMSKPSGATSQGGLTERTTASFSSHNCPQNTSGASSSQASSATSVNTDSSYNSQMRNFTVVPAASNSNAESCNISCNTHIFLPNDEAQQCSGGKKYENISFIPNVQEVDCHDYGESDEDDTEQSPMLMKEACGMYCTPAETWAPNMLSEMEFNKDILKPKHFNPCDPYPHSNVERRDRNKAMNCDNFSSYHNFQPQSTFQEPISYLSTQRGAMACSNYFENAVSDYDDSQAADLSDYTYATKSKKKWFLNQKCKSADSEPDAFAGRIPAICSQAMPAISYTYVQDQSTNIPRPLMSDSNNYLKPTYVNGIDPVAGPSGIQRPSSINWEIGTNNRDGEFRSRSYSLTPTVNFAVFESESSSEAEDVQEPTISQPADVPMSNELSVKTIDDPFELSMMSLGKVIPISPSAAQLSIASSYGENGSAICKICHMTARENDPLISPCRCSGTMQYIHCGCLMRWLEVCHKRGRRPASCELCQYQYHWHKKFKVRHWKLPPCSRKDKVLHLLFFLAVLLMVTCASITVLCFKQDNGTKVDPNRTELTHSEIVTLVCGVLFFLAFFIAMYVEVKSHDTLYQLLVKFIHINQQWYIDEYEKKETAPVAV</sequence>
<dbReference type="GO" id="GO:0016020">
    <property type="term" value="C:membrane"/>
    <property type="evidence" value="ECO:0007669"/>
    <property type="project" value="UniProtKB-SubCell"/>
</dbReference>
<keyword evidence="4" id="KW-0479">Metal-binding</keyword>
<keyword evidence="6" id="KW-0833">Ubl conjugation pathway</keyword>
<feature type="transmembrane region" description="Helical" evidence="11">
    <location>
        <begin position="552"/>
        <end position="571"/>
    </location>
</feature>
<keyword evidence="9 11" id="KW-0472">Membrane</keyword>
<dbReference type="Proteomes" id="UP000054359">
    <property type="component" value="Unassembled WGS sequence"/>
</dbReference>
<dbReference type="PROSITE" id="PS51292">
    <property type="entry name" value="ZF_RING_CH"/>
    <property type="match status" value="1"/>
</dbReference>
<evidence type="ECO:0000256" key="7">
    <source>
        <dbReference type="ARBA" id="ARBA00022833"/>
    </source>
</evidence>
<protein>
    <submittedName>
        <fullName evidence="13">E3 ubiquitin-protein ligase MARCH1</fullName>
    </submittedName>
</protein>
<dbReference type="GO" id="GO:0008270">
    <property type="term" value="F:zinc ion binding"/>
    <property type="evidence" value="ECO:0007669"/>
    <property type="project" value="UniProtKB-KW"/>
</dbReference>
<dbReference type="CDD" id="cd16495">
    <property type="entry name" value="RING_CH-C4HC3_MARCH"/>
    <property type="match status" value="1"/>
</dbReference>
<keyword evidence="5" id="KW-0863">Zinc-finger</keyword>
<evidence type="ECO:0000256" key="4">
    <source>
        <dbReference type="ARBA" id="ARBA00022723"/>
    </source>
</evidence>
<keyword evidence="3 11" id="KW-0812">Transmembrane</keyword>
<dbReference type="OrthoDB" id="264354at2759"/>
<feature type="non-terminal residue" evidence="13">
    <location>
        <position position="608"/>
    </location>
</feature>